<dbReference type="InterPro" id="IPR027417">
    <property type="entry name" value="P-loop_NTPase"/>
</dbReference>
<accession>A0A9R0QPE0</accession>
<dbReference type="Gramene" id="TRITD1Bv1G034960.1">
    <property type="protein sequence ID" value="TRITD1Bv1G034960.1"/>
    <property type="gene ID" value="TRITD1Bv1G034960"/>
</dbReference>
<dbReference type="GO" id="GO:0030942">
    <property type="term" value="F:endoplasmic reticulum signal peptide binding"/>
    <property type="evidence" value="ECO:0007669"/>
    <property type="project" value="TreeGrafter"/>
</dbReference>
<dbReference type="InterPro" id="IPR036225">
    <property type="entry name" value="SRP/SRP_N"/>
</dbReference>
<dbReference type="GO" id="GO:0005525">
    <property type="term" value="F:GTP binding"/>
    <property type="evidence" value="ECO:0007669"/>
    <property type="project" value="UniProtKB-KW"/>
</dbReference>
<reference evidence="6 7" key="1">
    <citation type="submission" date="2017-09" db="EMBL/GenBank/DDBJ databases">
        <authorList>
            <consortium name="International Durum Wheat Genome Sequencing Consortium (IDWGSC)"/>
            <person name="Milanesi L."/>
        </authorList>
    </citation>
    <scope>NUCLEOTIDE SEQUENCE [LARGE SCALE GENOMIC DNA]</scope>
    <source>
        <strain evidence="7">cv. Svevo</strain>
    </source>
</reference>
<dbReference type="AlphaFoldDB" id="A0A9R0QPE0"/>
<evidence type="ECO:0000313" key="7">
    <source>
        <dbReference type="Proteomes" id="UP000324705"/>
    </source>
</evidence>
<dbReference type="GO" id="GO:0008312">
    <property type="term" value="F:7S RNA binding"/>
    <property type="evidence" value="ECO:0007669"/>
    <property type="project" value="TreeGrafter"/>
</dbReference>
<dbReference type="SUPFAM" id="SSF47364">
    <property type="entry name" value="Domain of the SRP/SRP receptor G-proteins"/>
    <property type="match status" value="1"/>
</dbReference>
<feature type="domain" description="SRP54-type proteins GTP-binding" evidence="5">
    <location>
        <begin position="174"/>
        <end position="369"/>
    </location>
</feature>
<evidence type="ECO:0000256" key="3">
    <source>
        <dbReference type="ARBA" id="ARBA00023134"/>
    </source>
</evidence>
<dbReference type="InterPro" id="IPR022941">
    <property type="entry name" value="SRP54"/>
</dbReference>
<dbReference type="GO" id="GO:0005829">
    <property type="term" value="C:cytosol"/>
    <property type="evidence" value="ECO:0007669"/>
    <property type="project" value="TreeGrafter"/>
</dbReference>
<comment type="subcellular location">
    <subcellularLocation>
        <location evidence="1">Cytoplasm</location>
    </subcellularLocation>
</comment>
<evidence type="ECO:0000259" key="5">
    <source>
        <dbReference type="SMART" id="SM00962"/>
    </source>
</evidence>
<dbReference type="GO" id="GO:0005786">
    <property type="term" value="C:signal recognition particle, endoplasmic reticulum targeting"/>
    <property type="evidence" value="ECO:0007669"/>
    <property type="project" value="TreeGrafter"/>
</dbReference>
<dbReference type="InterPro" id="IPR042101">
    <property type="entry name" value="SRP54_N_sf"/>
</dbReference>
<dbReference type="SUPFAM" id="SSF52540">
    <property type="entry name" value="P-loop containing nucleoside triphosphate hydrolases"/>
    <property type="match status" value="1"/>
</dbReference>
<dbReference type="GO" id="GO:0003924">
    <property type="term" value="F:GTPase activity"/>
    <property type="evidence" value="ECO:0007669"/>
    <property type="project" value="InterPro"/>
</dbReference>
<dbReference type="OMA" id="KYARYHR"/>
<evidence type="ECO:0000313" key="6">
    <source>
        <dbReference type="EMBL" id="VAH13913.1"/>
    </source>
</evidence>
<evidence type="ECO:0000256" key="4">
    <source>
        <dbReference type="SAM" id="MobiDB-lite"/>
    </source>
</evidence>
<keyword evidence="3" id="KW-0342">GTP-binding</keyword>
<dbReference type="Gene3D" id="1.20.120.140">
    <property type="entry name" value="Signal recognition particle SRP54, nucleotide-binding domain"/>
    <property type="match status" value="1"/>
</dbReference>
<dbReference type="GO" id="GO:0006616">
    <property type="term" value="P:SRP-dependent cotranslational protein targeting to membrane, translocation"/>
    <property type="evidence" value="ECO:0007669"/>
    <property type="project" value="TreeGrafter"/>
</dbReference>
<dbReference type="PANTHER" id="PTHR11564">
    <property type="entry name" value="SIGNAL RECOGNITION PARTICLE 54K PROTEIN SRP54"/>
    <property type="match status" value="1"/>
</dbReference>
<dbReference type="EMBL" id="LT934112">
    <property type="protein sequence ID" value="VAH13913.1"/>
    <property type="molecule type" value="Genomic_DNA"/>
</dbReference>
<dbReference type="SMART" id="SM00962">
    <property type="entry name" value="SRP54"/>
    <property type="match status" value="1"/>
</dbReference>
<evidence type="ECO:0000256" key="1">
    <source>
        <dbReference type="ARBA" id="ARBA00004496"/>
    </source>
</evidence>
<proteinExistence type="predicted"/>
<sequence>MDSRRGPCQVHGPLPRVQSGPPPPAGGGAGASGAFQALRSSAMEVGATSVLEKEDHEWQLQSSCSTSPKKTHKIRPKMVHPQLRVHLSRTLARMCTTLVDRGVFDECLSEIAEALLKADFCSEMVSELQLKLKKAIDLTVSGSNHNLQQVVHKEICKLVDPGKKPSFVPKKGKPCIVMVIGLQGSGNTTSCAKFGYHHKHKGYKPSMVSTDTRGSSSLGRTKQIAREAKIPFYGSNLEPDPVRVAVQGVDRFRKENSDLIIIDTSGSSTSKDALFDKILKIEKATKPDLVVLVVDAGAGKSACDVAVFCKRYGSIGSAIVTRMDRHPNGGGTLSALAAATCPVIFYGTGKQIDAFETFDVKVFVNNLLDYKNRTLQSMLKICMVCSATCKYLRLKEETRL</sequence>
<dbReference type="PANTHER" id="PTHR11564:SF5">
    <property type="entry name" value="SIGNAL RECOGNITION PARTICLE SUBUNIT SRP54"/>
    <property type="match status" value="1"/>
</dbReference>
<dbReference type="Proteomes" id="UP000324705">
    <property type="component" value="Chromosome 1B"/>
</dbReference>
<dbReference type="InterPro" id="IPR013822">
    <property type="entry name" value="Signal_recog_particl_SRP54_hlx"/>
</dbReference>
<dbReference type="Pfam" id="PF00448">
    <property type="entry name" value="SRP54"/>
    <property type="match status" value="1"/>
</dbReference>
<keyword evidence="7" id="KW-1185">Reference proteome</keyword>
<evidence type="ECO:0000256" key="2">
    <source>
        <dbReference type="ARBA" id="ARBA00022741"/>
    </source>
</evidence>
<organism evidence="6 7">
    <name type="scientific">Triticum turgidum subsp. durum</name>
    <name type="common">Durum wheat</name>
    <name type="synonym">Triticum durum</name>
    <dbReference type="NCBI Taxonomy" id="4567"/>
    <lineage>
        <taxon>Eukaryota</taxon>
        <taxon>Viridiplantae</taxon>
        <taxon>Streptophyta</taxon>
        <taxon>Embryophyta</taxon>
        <taxon>Tracheophyta</taxon>
        <taxon>Spermatophyta</taxon>
        <taxon>Magnoliopsida</taxon>
        <taxon>Liliopsida</taxon>
        <taxon>Poales</taxon>
        <taxon>Poaceae</taxon>
        <taxon>BOP clade</taxon>
        <taxon>Pooideae</taxon>
        <taxon>Triticodae</taxon>
        <taxon>Triticeae</taxon>
        <taxon>Triticinae</taxon>
        <taxon>Triticum</taxon>
    </lineage>
</organism>
<protein>
    <recommendedName>
        <fullName evidence="5">SRP54-type proteins GTP-binding domain-containing protein</fullName>
    </recommendedName>
</protein>
<dbReference type="Pfam" id="PF02881">
    <property type="entry name" value="SRP54_N"/>
    <property type="match status" value="1"/>
</dbReference>
<name>A0A9R0QPE0_TRITD</name>
<keyword evidence="2" id="KW-0547">Nucleotide-binding</keyword>
<dbReference type="InterPro" id="IPR000897">
    <property type="entry name" value="SRP54_GTPase_dom"/>
</dbReference>
<dbReference type="Gene3D" id="3.40.50.300">
    <property type="entry name" value="P-loop containing nucleotide triphosphate hydrolases"/>
    <property type="match status" value="1"/>
</dbReference>
<feature type="region of interest" description="Disordered" evidence="4">
    <location>
        <begin position="1"/>
        <end position="34"/>
    </location>
</feature>
<gene>
    <name evidence="6" type="ORF">TRITD_1Bv1G034960</name>
</gene>